<dbReference type="Pfam" id="PF00884">
    <property type="entry name" value="Sulfatase"/>
    <property type="match status" value="1"/>
</dbReference>
<dbReference type="AlphaFoldDB" id="X0XW42"/>
<dbReference type="InterPro" id="IPR017850">
    <property type="entry name" value="Alkaline_phosphatase_core_sf"/>
</dbReference>
<dbReference type="Gene3D" id="3.40.720.10">
    <property type="entry name" value="Alkaline Phosphatase, subunit A"/>
    <property type="match status" value="1"/>
</dbReference>
<reference evidence="2" key="1">
    <citation type="journal article" date="2014" name="Front. Microbiol.">
        <title>High frequency of phylogenetically diverse reductive dehalogenase-homologous genes in deep subseafloor sedimentary metagenomes.</title>
        <authorList>
            <person name="Kawai M."/>
            <person name="Futagami T."/>
            <person name="Toyoda A."/>
            <person name="Takaki Y."/>
            <person name="Nishi S."/>
            <person name="Hori S."/>
            <person name="Arai W."/>
            <person name="Tsubouchi T."/>
            <person name="Morono Y."/>
            <person name="Uchiyama I."/>
            <person name="Ito T."/>
            <person name="Fujiyama A."/>
            <person name="Inagaki F."/>
            <person name="Takami H."/>
        </authorList>
    </citation>
    <scope>NUCLEOTIDE SEQUENCE</scope>
    <source>
        <strain evidence="2">Expedition CK06-06</strain>
    </source>
</reference>
<name>X0XW42_9ZZZZ</name>
<protein>
    <recommendedName>
        <fullName evidence="1">Sulfatase N-terminal domain-containing protein</fullName>
    </recommendedName>
</protein>
<gene>
    <name evidence="2" type="ORF">S01H1_67945</name>
</gene>
<feature type="domain" description="Sulfatase N-terminal" evidence="1">
    <location>
        <begin position="1"/>
        <end position="234"/>
    </location>
</feature>
<dbReference type="InterPro" id="IPR000917">
    <property type="entry name" value="Sulfatase_N"/>
</dbReference>
<comment type="caution">
    <text evidence="2">The sequence shown here is derived from an EMBL/GenBank/DDBJ whole genome shotgun (WGS) entry which is preliminary data.</text>
</comment>
<sequence length="248" mass="27448">FKNVVTAVPLTLPAHCSMLTGTIPPYHGVHDNLDYRLGDSNVTLAEILKKHGFVTGGIISASVLDSQFGINQGFDTFNDRLEKGRTTGLMVERRAGQTSNIALEWLAGHKNERFFLFLHYFDPHFDYAPPEPFASRFADDLYAGEIAYTDYCIGPVVKALKDMGLFDSTLIIITSDHGEMLGEHGELTHGYFIYQSAVRVPLIFKLPGQTKSKEVEDVVGLVDIVPTVCSLLNIEVPQVQGQDLSPYL</sequence>
<dbReference type="PANTHER" id="PTHR43751:SF3">
    <property type="entry name" value="SULFATASE N-TERMINAL DOMAIN-CONTAINING PROTEIN"/>
    <property type="match status" value="1"/>
</dbReference>
<dbReference type="SUPFAM" id="SSF53649">
    <property type="entry name" value="Alkaline phosphatase-like"/>
    <property type="match status" value="1"/>
</dbReference>
<organism evidence="2">
    <name type="scientific">marine sediment metagenome</name>
    <dbReference type="NCBI Taxonomy" id="412755"/>
    <lineage>
        <taxon>unclassified sequences</taxon>
        <taxon>metagenomes</taxon>
        <taxon>ecological metagenomes</taxon>
    </lineage>
</organism>
<dbReference type="InterPro" id="IPR052701">
    <property type="entry name" value="GAG_Ulvan_Degrading_Sulfatases"/>
</dbReference>
<dbReference type="EMBL" id="BARS01045025">
    <property type="protein sequence ID" value="GAG28971.1"/>
    <property type="molecule type" value="Genomic_DNA"/>
</dbReference>
<dbReference type="PANTHER" id="PTHR43751">
    <property type="entry name" value="SULFATASE"/>
    <property type="match status" value="1"/>
</dbReference>
<feature type="non-terminal residue" evidence="2">
    <location>
        <position position="248"/>
    </location>
</feature>
<evidence type="ECO:0000259" key="1">
    <source>
        <dbReference type="Pfam" id="PF00884"/>
    </source>
</evidence>
<evidence type="ECO:0000313" key="2">
    <source>
        <dbReference type="EMBL" id="GAG28971.1"/>
    </source>
</evidence>
<accession>X0XW42</accession>
<proteinExistence type="predicted"/>
<feature type="non-terminal residue" evidence="2">
    <location>
        <position position="1"/>
    </location>
</feature>
<dbReference type="CDD" id="cd16148">
    <property type="entry name" value="sulfatase_like"/>
    <property type="match status" value="1"/>
</dbReference>